<reference evidence="1 2" key="1">
    <citation type="journal article" date="2017" name="Genome Biol. Evol.">
        <title>Phytophthora megakarya and P. palmivora, closely related causal agents of cacao black pod rot, underwent increases in genome sizes and gene numbers by different mechanisms.</title>
        <authorList>
            <person name="Ali S.S."/>
            <person name="Shao J."/>
            <person name="Lary D.J."/>
            <person name="Kronmiller B."/>
            <person name="Shen D."/>
            <person name="Strem M.D."/>
            <person name="Amoako-Attah I."/>
            <person name="Akrofi A.Y."/>
            <person name="Begoude B.A."/>
            <person name="Ten Hoopen G.M."/>
            <person name="Coulibaly K."/>
            <person name="Kebe B.I."/>
            <person name="Melnick R.L."/>
            <person name="Guiltinan M.J."/>
            <person name="Tyler B.M."/>
            <person name="Meinhardt L.W."/>
            <person name="Bailey B.A."/>
        </authorList>
    </citation>
    <scope>NUCLEOTIDE SEQUENCE [LARGE SCALE GENOMIC DNA]</scope>
    <source>
        <strain evidence="2">sbr112.9</strain>
    </source>
</reference>
<name>A0A2P4WZL4_9STRA</name>
<dbReference type="EMBL" id="NCKW01020166">
    <property type="protein sequence ID" value="POM58739.1"/>
    <property type="molecule type" value="Genomic_DNA"/>
</dbReference>
<dbReference type="Proteomes" id="UP000237271">
    <property type="component" value="Unassembled WGS sequence"/>
</dbReference>
<protein>
    <submittedName>
        <fullName evidence="1">Uncharacterized protein</fullName>
    </submittedName>
</protein>
<dbReference type="AlphaFoldDB" id="A0A2P4WZL4"/>
<evidence type="ECO:0000313" key="2">
    <source>
        <dbReference type="Proteomes" id="UP000237271"/>
    </source>
</evidence>
<gene>
    <name evidence="1" type="ORF">PHPALM_36577</name>
</gene>
<evidence type="ECO:0000313" key="1">
    <source>
        <dbReference type="EMBL" id="POM58739.1"/>
    </source>
</evidence>
<keyword evidence="2" id="KW-1185">Reference proteome</keyword>
<sequence>MRRPVYRVKVVQSEGFLNMMTKLLYRRTEGHYNTDYDALQLYCRTNKTKLSSPTSRKTVIRVVKCGLTFFVGSILLRKYEDKQDRVH</sequence>
<comment type="caution">
    <text evidence="1">The sequence shown here is derived from an EMBL/GenBank/DDBJ whole genome shotgun (WGS) entry which is preliminary data.</text>
</comment>
<proteinExistence type="predicted"/>
<organism evidence="1 2">
    <name type="scientific">Phytophthora palmivora</name>
    <dbReference type="NCBI Taxonomy" id="4796"/>
    <lineage>
        <taxon>Eukaryota</taxon>
        <taxon>Sar</taxon>
        <taxon>Stramenopiles</taxon>
        <taxon>Oomycota</taxon>
        <taxon>Peronosporomycetes</taxon>
        <taxon>Peronosporales</taxon>
        <taxon>Peronosporaceae</taxon>
        <taxon>Phytophthora</taxon>
    </lineage>
</organism>
<accession>A0A2P4WZL4</accession>